<dbReference type="Gene3D" id="3.40.50.300">
    <property type="entry name" value="P-loop containing nucleotide triphosphate hydrolases"/>
    <property type="match status" value="1"/>
</dbReference>
<evidence type="ECO:0000256" key="5">
    <source>
        <dbReference type="ARBA" id="ARBA00022741"/>
    </source>
</evidence>
<dbReference type="OrthoDB" id="275177at2759"/>
<evidence type="ECO:0000256" key="6">
    <source>
        <dbReference type="ARBA" id="ARBA00022777"/>
    </source>
</evidence>
<keyword evidence="4 9" id="KW-0808">Transferase</keyword>
<evidence type="ECO:0000256" key="9">
    <source>
        <dbReference type="RuleBase" id="RU363066"/>
    </source>
</evidence>
<keyword evidence="6 9" id="KW-0418">Kinase</keyword>
<dbReference type="GO" id="GO:0046316">
    <property type="term" value="F:gluconokinase activity"/>
    <property type="evidence" value="ECO:0007669"/>
    <property type="project" value="UniProtKB-EC"/>
</dbReference>
<dbReference type="PANTHER" id="PTHR43442:SF3">
    <property type="entry name" value="GLUCONOKINASE-RELATED"/>
    <property type="match status" value="1"/>
</dbReference>
<sequence>MRVEDTFCVFPVRVVVVMGVSGCGKTTIGMKLAHDLNNAPFIDADGLHPPQNVEKMAEGIALIDSDRWPWLARVRKEIDTQASKLSAMQKSTETQPAEPMYVVCGCSALKRSYRELLSRSDPEIHQMHDIVFVYIDVGRQELVRRVTQRKEHFFNPSLLDTQLDTLEPPDTTREAAIVIDGSRPVEQVVADAYDQILNYRPKVSQ</sequence>
<evidence type="ECO:0000256" key="3">
    <source>
        <dbReference type="ARBA" id="ARBA00012054"/>
    </source>
</evidence>
<dbReference type="SUPFAM" id="SSF52540">
    <property type="entry name" value="P-loop containing nucleoside triphosphate hydrolases"/>
    <property type="match status" value="1"/>
</dbReference>
<comment type="similarity">
    <text evidence="2 9">Belongs to the gluconokinase GntK/GntV family.</text>
</comment>
<evidence type="ECO:0000256" key="1">
    <source>
        <dbReference type="ARBA" id="ARBA00004875"/>
    </source>
</evidence>
<protein>
    <recommendedName>
        <fullName evidence="3 9">Gluconokinase</fullName>
        <ecNumber evidence="3 9">2.7.1.12</ecNumber>
    </recommendedName>
</protein>
<dbReference type="EC" id="2.7.1.12" evidence="3 9"/>
<keyword evidence="7 9" id="KW-0067">ATP-binding</keyword>
<reference evidence="10" key="1">
    <citation type="submission" date="2022-07" db="EMBL/GenBank/DDBJ databases">
        <title>Phylogenomic reconstructions and comparative analyses of Kickxellomycotina fungi.</title>
        <authorList>
            <person name="Reynolds N.K."/>
            <person name="Stajich J.E."/>
            <person name="Barry K."/>
            <person name="Grigoriev I.V."/>
            <person name="Crous P."/>
            <person name="Smith M.E."/>
        </authorList>
    </citation>
    <scope>NUCLEOTIDE SEQUENCE</scope>
    <source>
        <strain evidence="10">NRRL 1566</strain>
    </source>
</reference>
<dbReference type="CDD" id="cd02021">
    <property type="entry name" value="GntK"/>
    <property type="match status" value="1"/>
</dbReference>
<name>A0A9W8M0S2_9FUNG</name>
<dbReference type="GO" id="GO:0005524">
    <property type="term" value="F:ATP binding"/>
    <property type="evidence" value="ECO:0007669"/>
    <property type="project" value="UniProtKB-KW"/>
</dbReference>
<dbReference type="GO" id="GO:0005975">
    <property type="term" value="P:carbohydrate metabolic process"/>
    <property type="evidence" value="ECO:0007669"/>
    <property type="project" value="InterPro"/>
</dbReference>
<evidence type="ECO:0000256" key="4">
    <source>
        <dbReference type="ARBA" id="ARBA00022679"/>
    </source>
</evidence>
<evidence type="ECO:0000256" key="2">
    <source>
        <dbReference type="ARBA" id="ARBA00008420"/>
    </source>
</evidence>
<dbReference type="InterPro" id="IPR027417">
    <property type="entry name" value="P-loop_NTPase"/>
</dbReference>
<evidence type="ECO:0000313" key="10">
    <source>
        <dbReference type="EMBL" id="KAJ2851531.1"/>
    </source>
</evidence>
<evidence type="ECO:0000313" key="11">
    <source>
        <dbReference type="Proteomes" id="UP001139887"/>
    </source>
</evidence>
<dbReference type="EMBL" id="JANBUW010000011">
    <property type="protein sequence ID" value="KAJ2851531.1"/>
    <property type="molecule type" value="Genomic_DNA"/>
</dbReference>
<accession>A0A9W8M0S2</accession>
<dbReference type="Proteomes" id="UP001139887">
    <property type="component" value="Unassembled WGS sequence"/>
</dbReference>
<gene>
    <name evidence="10" type="ORF">IWW36_001015</name>
</gene>
<dbReference type="InterPro" id="IPR006001">
    <property type="entry name" value="Therm_gnt_kin"/>
</dbReference>
<keyword evidence="11" id="KW-1185">Reference proteome</keyword>
<dbReference type="GO" id="GO:0005737">
    <property type="term" value="C:cytoplasm"/>
    <property type="evidence" value="ECO:0007669"/>
    <property type="project" value="TreeGrafter"/>
</dbReference>
<comment type="pathway">
    <text evidence="1 9">Carbohydrate acid metabolism; D-gluconate degradation.</text>
</comment>
<comment type="caution">
    <text evidence="10">The sequence shown here is derived from an EMBL/GenBank/DDBJ whole genome shotgun (WGS) entry which is preliminary data.</text>
</comment>
<evidence type="ECO:0000256" key="8">
    <source>
        <dbReference type="ARBA" id="ARBA00048090"/>
    </source>
</evidence>
<comment type="catalytic activity">
    <reaction evidence="8 9">
        <text>D-gluconate + ATP = 6-phospho-D-gluconate + ADP + H(+)</text>
        <dbReference type="Rhea" id="RHEA:19433"/>
        <dbReference type="ChEBI" id="CHEBI:15378"/>
        <dbReference type="ChEBI" id="CHEBI:18391"/>
        <dbReference type="ChEBI" id="CHEBI:30616"/>
        <dbReference type="ChEBI" id="CHEBI:58759"/>
        <dbReference type="ChEBI" id="CHEBI:456216"/>
        <dbReference type="EC" id="2.7.1.12"/>
    </reaction>
</comment>
<proteinExistence type="inferred from homology"/>
<dbReference type="AlphaFoldDB" id="A0A9W8M0S2"/>
<evidence type="ECO:0000256" key="7">
    <source>
        <dbReference type="ARBA" id="ARBA00022840"/>
    </source>
</evidence>
<dbReference type="PANTHER" id="PTHR43442">
    <property type="entry name" value="GLUCONOKINASE-RELATED"/>
    <property type="match status" value="1"/>
</dbReference>
<dbReference type="NCBIfam" id="TIGR01313">
    <property type="entry name" value="therm_gnt_kin"/>
    <property type="match status" value="1"/>
</dbReference>
<organism evidence="10 11">
    <name type="scientific">Coemansia brasiliensis</name>
    <dbReference type="NCBI Taxonomy" id="2650707"/>
    <lineage>
        <taxon>Eukaryota</taxon>
        <taxon>Fungi</taxon>
        <taxon>Fungi incertae sedis</taxon>
        <taxon>Zoopagomycota</taxon>
        <taxon>Kickxellomycotina</taxon>
        <taxon>Kickxellomycetes</taxon>
        <taxon>Kickxellales</taxon>
        <taxon>Kickxellaceae</taxon>
        <taxon>Coemansia</taxon>
    </lineage>
</organism>
<keyword evidence="5 9" id="KW-0547">Nucleotide-binding</keyword>